<keyword evidence="3 5" id="KW-1133">Transmembrane helix</keyword>
<evidence type="ECO:0000259" key="6">
    <source>
        <dbReference type="Pfam" id="PF04932"/>
    </source>
</evidence>
<feature type="transmembrane region" description="Helical" evidence="5">
    <location>
        <begin position="75"/>
        <end position="95"/>
    </location>
</feature>
<dbReference type="Proteomes" id="UP001596072">
    <property type="component" value="Unassembled WGS sequence"/>
</dbReference>
<dbReference type="GO" id="GO:0016874">
    <property type="term" value="F:ligase activity"/>
    <property type="evidence" value="ECO:0007669"/>
    <property type="project" value="UniProtKB-KW"/>
</dbReference>
<feature type="domain" description="O-antigen ligase-related" evidence="6">
    <location>
        <begin position="232"/>
        <end position="373"/>
    </location>
</feature>
<dbReference type="RefSeq" id="WP_136434379.1">
    <property type="nucleotide sequence ID" value="NZ_JBHSNS010000001.1"/>
</dbReference>
<dbReference type="InterPro" id="IPR051533">
    <property type="entry name" value="WaaL-like"/>
</dbReference>
<accession>A0ABW0ZGX0</accession>
<feature type="transmembrane region" description="Helical" evidence="5">
    <location>
        <begin position="167"/>
        <end position="187"/>
    </location>
</feature>
<feature type="transmembrane region" description="Helical" evidence="5">
    <location>
        <begin position="199"/>
        <end position="217"/>
    </location>
</feature>
<evidence type="ECO:0000256" key="3">
    <source>
        <dbReference type="ARBA" id="ARBA00022989"/>
    </source>
</evidence>
<evidence type="ECO:0000313" key="7">
    <source>
        <dbReference type="EMBL" id="MFC5727770.1"/>
    </source>
</evidence>
<dbReference type="PANTHER" id="PTHR37422:SF13">
    <property type="entry name" value="LIPOPOLYSACCHARIDE BIOSYNTHESIS PROTEIN PA4999-RELATED"/>
    <property type="match status" value="1"/>
</dbReference>
<feature type="transmembrane region" description="Helical" evidence="5">
    <location>
        <begin position="268"/>
        <end position="286"/>
    </location>
</feature>
<feature type="transmembrane region" description="Helical" evidence="5">
    <location>
        <begin position="419"/>
        <end position="437"/>
    </location>
</feature>
<feature type="transmembrane region" description="Helical" evidence="5">
    <location>
        <begin position="12"/>
        <end position="31"/>
    </location>
</feature>
<protein>
    <submittedName>
        <fullName evidence="7">O-antigen ligase family protein</fullName>
    </submittedName>
</protein>
<feature type="transmembrane region" description="Helical" evidence="5">
    <location>
        <begin position="107"/>
        <end position="126"/>
    </location>
</feature>
<feature type="transmembrane region" description="Helical" evidence="5">
    <location>
        <begin position="138"/>
        <end position="155"/>
    </location>
</feature>
<evidence type="ECO:0000256" key="4">
    <source>
        <dbReference type="ARBA" id="ARBA00023136"/>
    </source>
</evidence>
<name>A0ABW0ZGX0_9ACTN</name>
<keyword evidence="4 5" id="KW-0472">Membrane</keyword>
<keyword evidence="2 5" id="KW-0812">Transmembrane</keyword>
<dbReference type="EMBL" id="JBHSNS010000001">
    <property type="protein sequence ID" value="MFC5727770.1"/>
    <property type="molecule type" value="Genomic_DNA"/>
</dbReference>
<feature type="transmembrane region" description="Helical" evidence="5">
    <location>
        <begin position="396"/>
        <end position="413"/>
    </location>
</feature>
<keyword evidence="8" id="KW-1185">Reference proteome</keyword>
<organism evidence="7 8">
    <name type="scientific">Nocardioides vastitatis</name>
    <dbReference type="NCBI Taxonomy" id="2568655"/>
    <lineage>
        <taxon>Bacteria</taxon>
        <taxon>Bacillati</taxon>
        <taxon>Actinomycetota</taxon>
        <taxon>Actinomycetes</taxon>
        <taxon>Propionibacteriales</taxon>
        <taxon>Nocardioidaceae</taxon>
        <taxon>Nocardioides</taxon>
    </lineage>
</organism>
<gene>
    <name evidence="7" type="ORF">ACFPQB_02490</name>
</gene>
<evidence type="ECO:0000256" key="5">
    <source>
        <dbReference type="SAM" id="Phobius"/>
    </source>
</evidence>
<evidence type="ECO:0000313" key="8">
    <source>
        <dbReference type="Proteomes" id="UP001596072"/>
    </source>
</evidence>
<comment type="caution">
    <text evidence="7">The sequence shown here is derived from an EMBL/GenBank/DDBJ whole genome shotgun (WGS) entry which is preliminary data.</text>
</comment>
<sequence>MSHPRELAFKGSAVAVTVPGLVLVAGALSVLDPLPVLVAAGAVVAVGAMVLRLDWAVLCYVAVEPFGDLLGSIHPSAVKGVGALLIVAWLLRLALEPRPVALRHPGVYATAALVLVVLASLAASGGNAGAGLGVAIRYLSYAAVLLVLVDTVRASGADGARLVRRAIAVFVVSCAAAGIVGLVGFVVNGGRAGGPLEDPNDFAFFLITALPFTLWLARTPGLAGRLYGLCGVVLVVATVATFSRGAMLGIGVMVVVALALGLLRPRTLLVGGVVIVLAVAIGWAAYPDVVDRSLDEKEHVAAANVDSRFTTWTMAAEMTAERPFLGQGPAGFQTEGPRFVPPTAVEVVQPDVAHQMYLDVAAELGLLGLGTFLAVIGYGVLGAVHARRNPLVRPAADAVLVATAGALVAASFLSEQYYLPVWLLAGLGIGLDPHHFIRKAGR</sequence>
<dbReference type="InterPro" id="IPR007016">
    <property type="entry name" value="O-antigen_ligase-rel_domated"/>
</dbReference>
<evidence type="ECO:0000256" key="2">
    <source>
        <dbReference type="ARBA" id="ARBA00022692"/>
    </source>
</evidence>
<evidence type="ECO:0000256" key="1">
    <source>
        <dbReference type="ARBA" id="ARBA00004141"/>
    </source>
</evidence>
<comment type="subcellular location">
    <subcellularLocation>
        <location evidence="1">Membrane</location>
        <topology evidence="1">Multi-pass membrane protein</topology>
    </subcellularLocation>
</comment>
<feature type="transmembrane region" description="Helical" evidence="5">
    <location>
        <begin position="364"/>
        <end position="384"/>
    </location>
</feature>
<dbReference type="Pfam" id="PF04932">
    <property type="entry name" value="Wzy_C"/>
    <property type="match status" value="1"/>
</dbReference>
<dbReference type="PANTHER" id="PTHR37422">
    <property type="entry name" value="TEICHURONIC ACID BIOSYNTHESIS PROTEIN TUAE"/>
    <property type="match status" value="1"/>
</dbReference>
<proteinExistence type="predicted"/>
<feature type="transmembrane region" description="Helical" evidence="5">
    <location>
        <begin position="246"/>
        <end position="263"/>
    </location>
</feature>
<feature type="transmembrane region" description="Helical" evidence="5">
    <location>
        <begin position="38"/>
        <end position="63"/>
    </location>
</feature>
<keyword evidence="7" id="KW-0436">Ligase</keyword>
<reference evidence="8" key="1">
    <citation type="journal article" date="2019" name="Int. J. Syst. Evol. Microbiol.">
        <title>The Global Catalogue of Microorganisms (GCM) 10K type strain sequencing project: providing services to taxonomists for standard genome sequencing and annotation.</title>
        <authorList>
            <consortium name="The Broad Institute Genomics Platform"/>
            <consortium name="The Broad Institute Genome Sequencing Center for Infectious Disease"/>
            <person name="Wu L."/>
            <person name="Ma J."/>
        </authorList>
    </citation>
    <scope>NUCLEOTIDE SEQUENCE [LARGE SCALE GENOMIC DNA]</scope>
    <source>
        <strain evidence="8">YIM 94188</strain>
    </source>
</reference>